<feature type="region of interest" description="Disordered" evidence="1">
    <location>
        <begin position="1"/>
        <end position="77"/>
    </location>
</feature>
<feature type="compositionally biased region" description="Polar residues" evidence="1">
    <location>
        <begin position="48"/>
        <end position="60"/>
    </location>
</feature>
<dbReference type="Proteomes" id="UP000593567">
    <property type="component" value="Unassembled WGS sequence"/>
</dbReference>
<protein>
    <submittedName>
        <fullName evidence="2">Uncharacterized protein</fullName>
    </submittedName>
</protein>
<keyword evidence="3" id="KW-1185">Reference proteome</keyword>
<feature type="compositionally biased region" description="Basic and acidic residues" evidence="1">
    <location>
        <begin position="113"/>
        <end position="124"/>
    </location>
</feature>
<feature type="compositionally biased region" description="Polar residues" evidence="1">
    <location>
        <begin position="96"/>
        <end position="111"/>
    </location>
</feature>
<feature type="compositionally biased region" description="Polar residues" evidence="1">
    <location>
        <begin position="1"/>
        <end position="14"/>
    </location>
</feature>
<comment type="caution">
    <text evidence="2">The sequence shown here is derived from an EMBL/GenBank/DDBJ whole genome shotgun (WGS) entry which is preliminary data.</text>
</comment>
<dbReference type="EMBL" id="VXIV02001712">
    <property type="protein sequence ID" value="KAF6030390.1"/>
    <property type="molecule type" value="Genomic_DNA"/>
</dbReference>
<evidence type="ECO:0000313" key="2">
    <source>
        <dbReference type="EMBL" id="KAF6030390.1"/>
    </source>
</evidence>
<feature type="region of interest" description="Disordered" evidence="1">
    <location>
        <begin position="96"/>
        <end position="169"/>
    </location>
</feature>
<organism evidence="2 3">
    <name type="scientific">Bugula neritina</name>
    <name type="common">Brown bryozoan</name>
    <name type="synonym">Sertularia neritina</name>
    <dbReference type="NCBI Taxonomy" id="10212"/>
    <lineage>
        <taxon>Eukaryota</taxon>
        <taxon>Metazoa</taxon>
        <taxon>Spiralia</taxon>
        <taxon>Lophotrochozoa</taxon>
        <taxon>Bryozoa</taxon>
        <taxon>Gymnolaemata</taxon>
        <taxon>Cheilostomatida</taxon>
        <taxon>Flustrina</taxon>
        <taxon>Buguloidea</taxon>
        <taxon>Bugulidae</taxon>
        <taxon>Bugula</taxon>
    </lineage>
</organism>
<feature type="compositionally biased region" description="Polar residues" evidence="1">
    <location>
        <begin position="68"/>
        <end position="77"/>
    </location>
</feature>
<accession>A0A7J7JVG0</accession>
<dbReference type="AlphaFoldDB" id="A0A7J7JVG0"/>
<evidence type="ECO:0000313" key="3">
    <source>
        <dbReference type="Proteomes" id="UP000593567"/>
    </source>
</evidence>
<name>A0A7J7JVG0_BUGNE</name>
<proteinExistence type="predicted"/>
<gene>
    <name evidence="2" type="ORF">EB796_011307</name>
</gene>
<evidence type="ECO:0000256" key="1">
    <source>
        <dbReference type="SAM" id="MobiDB-lite"/>
    </source>
</evidence>
<sequence length="169" mass="17679">MGCGSSKSTQTSSRPAKEEQTQHTVVEESAVPKGTPKAYMVTEGNGGNSQPVNSANNDKQNLVPENAECSSVESSVNTKEAIKKDFGNVEIENVSKANSDLECSSVTSLTAERNADKVEAETKPAENNGAAEEPKPVEEEAKAEGSDEKAATEQNADEASAPAESSTTE</sequence>
<reference evidence="2" key="1">
    <citation type="submission" date="2020-06" db="EMBL/GenBank/DDBJ databases">
        <title>Draft genome of Bugula neritina, a colonial animal packing powerful symbionts and potential medicines.</title>
        <authorList>
            <person name="Rayko M."/>
        </authorList>
    </citation>
    <scope>NUCLEOTIDE SEQUENCE [LARGE SCALE GENOMIC DNA]</scope>
    <source>
        <strain evidence="2">Kwan_BN1</strain>
    </source>
</reference>
<feature type="compositionally biased region" description="Basic and acidic residues" evidence="1">
    <location>
        <begin position="132"/>
        <end position="151"/>
    </location>
</feature>